<name>A0A9D1S5L9_9FIRM</name>
<dbReference type="InterPro" id="IPR022790">
    <property type="entry name" value="GH26_dom"/>
</dbReference>
<dbReference type="AlphaFoldDB" id="A0A9D1S5L9"/>
<keyword evidence="3 4" id="KW-0326">Glycosidase</keyword>
<comment type="similarity">
    <text evidence="1 4">Belongs to the glycosyl hydrolase 26 family.</text>
</comment>
<feature type="signal peptide" evidence="5">
    <location>
        <begin position="1"/>
        <end position="19"/>
    </location>
</feature>
<dbReference type="Pfam" id="PF02156">
    <property type="entry name" value="Glyco_hydro_26"/>
    <property type="match status" value="1"/>
</dbReference>
<protein>
    <recommendedName>
        <fullName evidence="6">GH26 domain-containing protein</fullName>
    </recommendedName>
</protein>
<dbReference type="InterPro" id="IPR000805">
    <property type="entry name" value="Glyco_hydro_26"/>
</dbReference>
<evidence type="ECO:0000313" key="8">
    <source>
        <dbReference type="Proteomes" id="UP000824111"/>
    </source>
</evidence>
<evidence type="ECO:0000313" key="7">
    <source>
        <dbReference type="EMBL" id="HIU48139.1"/>
    </source>
</evidence>
<dbReference type="PROSITE" id="PS51764">
    <property type="entry name" value="GH26"/>
    <property type="match status" value="1"/>
</dbReference>
<organism evidence="7 8">
    <name type="scientific">Candidatus Avimonoglobus intestinipullorum</name>
    <dbReference type="NCBI Taxonomy" id="2840699"/>
    <lineage>
        <taxon>Bacteria</taxon>
        <taxon>Bacillati</taxon>
        <taxon>Bacillota</taxon>
        <taxon>Clostridia</taxon>
        <taxon>Eubacteriales</taxon>
        <taxon>Candidatus Avimonoglobus</taxon>
    </lineage>
</organism>
<dbReference type="Gene3D" id="3.20.20.80">
    <property type="entry name" value="Glycosidases"/>
    <property type="match status" value="1"/>
</dbReference>
<reference evidence="7" key="2">
    <citation type="journal article" date="2021" name="PeerJ">
        <title>Extensive microbial diversity within the chicken gut microbiome revealed by metagenomics and culture.</title>
        <authorList>
            <person name="Gilroy R."/>
            <person name="Ravi A."/>
            <person name="Getino M."/>
            <person name="Pursley I."/>
            <person name="Horton D.L."/>
            <person name="Alikhan N.F."/>
            <person name="Baker D."/>
            <person name="Gharbi K."/>
            <person name="Hall N."/>
            <person name="Watson M."/>
            <person name="Adriaenssens E.M."/>
            <person name="Foster-Nyarko E."/>
            <person name="Jarju S."/>
            <person name="Secka A."/>
            <person name="Antonio M."/>
            <person name="Oren A."/>
            <person name="Chaudhuri R.R."/>
            <person name="La Ragione R."/>
            <person name="Hildebrand F."/>
            <person name="Pallen M.J."/>
        </authorList>
    </citation>
    <scope>NUCLEOTIDE SEQUENCE</scope>
    <source>
        <strain evidence="7">ChiSjej4B22-9803</strain>
    </source>
</reference>
<accession>A0A9D1S5L9</accession>
<feature type="active site" description="Proton donor" evidence="4">
    <location>
        <position position="359"/>
    </location>
</feature>
<evidence type="ECO:0000256" key="2">
    <source>
        <dbReference type="ARBA" id="ARBA00022801"/>
    </source>
</evidence>
<evidence type="ECO:0000259" key="6">
    <source>
        <dbReference type="PROSITE" id="PS51764"/>
    </source>
</evidence>
<dbReference type="PANTHER" id="PTHR40079:SF4">
    <property type="entry name" value="GH26 DOMAIN-CONTAINING PROTEIN-RELATED"/>
    <property type="match status" value="1"/>
</dbReference>
<dbReference type="GO" id="GO:0006080">
    <property type="term" value="P:substituted mannan metabolic process"/>
    <property type="evidence" value="ECO:0007669"/>
    <property type="project" value="InterPro"/>
</dbReference>
<gene>
    <name evidence="7" type="ORF">IAB04_02115</name>
</gene>
<dbReference type="SUPFAM" id="SSF51445">
    <property type="entry name" value="(Trans)glycosidases"/>
    <property type="match status" value="1"/>
</dbReference>
<dbReference type="InterPro" id="IPR017853">
    <property type="entry name" value="GH"/>
</dbReference>
<proteinExistence type="inferred from homology"/>
<dbReference type="Proteomes" id="UP000824111">
    <property type="component" value="Unassembled WGS sequence"/>
</dbReference>
<keyword evidence="2 4" id="KW-0378">Hydrolase</keyword>
<reference evidence="7" key="1">
    <citation type="submission" date="2020-10" db="EMBL/GenBank/DDBJ databases">
        <authorList>
            <person name="Gilroy R."/>
        </authorList>
    </citation>
    <scope>NUCLEOTIDE SEQUENCE</scope>
    <source>
        <strain evidence="7">ChiSjej4B22-9803</strain>
    </source>
</reference>
<keyword evidence="5" id="KW-0732">Signal</keyword>
<dbReference type="EMBL" id="DVND01000053">
    <property type="protein sequence ID" value="HIU48139.1"/>
    <property type="molecule type" value="Genomic_DNA"/>
</dbReference>
<evidence type="ECO:0000256" key="5">
    <source>
        <dbReference type="SAM" id="SignalP"/>
    </source>
</evidence>
<evidence type="ECO:0000256" key="3">
    <source>
        <dbReference type="ARBA" id="ARBA00023295"/>
    </source>
</evidence>
<feature type="domain" description="GH26" evidence="6">
    <location>
        <begin position="234"/>
        <end position="540"/>
    </location>
</feature>
<dbReference type="PANTHER" id="PTHR40079">
    <property type="entry name" value="MANNAN ENDO-1,4-BETA-MANNOSIDASE E-RELATED"/>
    <property type="match status" value="1"/>
</dbReference>
<evidence type="ECO:0000256" key="1">
    <source>
        <dbReference type="ARBA" id="ARBA00007754"/>
    </source>
</evidence>
<dbReference type="GO" id="GO:0016985">
    <property type="term" value="F:mannan endo-1,4-beta-mannosidase activity"/>
    <property type="evidence" value="ECO:0007669"/>
    <property type="project" value="InterPro"/>
</dbReference>
<feature type="active site" description="Nucleophile" evidence="4">
    <location>
        <position position="476"/>
    </location>
</feature>
<feature type="chain" id="PRO_5039257907" description="GH26 domain-containing protein" evidence="5">
    <location>
        <begin position="20"/>
        <end position="563"/>
    </location>
</feature>
<evidence type="ECO:0000256" key="4">
    <source>
        <dbReference type="PROSITE-ProRule" id="PRU01100"/>
    </source>
</evidence>
<sequence length="563" mass="65949">MNKLTYVLIPCIMVLATAAASYLSMHPSYRAPEPVTESFFYEGLEHAEAAQDQRYGKQLIEAAQEKRFVNKPAGYYVDLDKQADLDLSLSPLFVKASSGLLNVTISREYSPYQDVDGYIDYYLNRFILDSSYRTHNGLVLIEAESIDMRGYGVKMITIRGDYFPDGLPSMYTYITITDGTPGFYRIMCKYDYHTPDEAMEQIMALLDSFTTFTPEGEDRFETDFAPQLPEFWSEETKRTYEHIVNSENIGWGVFVKDVYEEGIDHTIPDLEQKLDYHFPVTLCYLDCWQEFPMEFMQKNYADGKLVELTYHITTTNNMDLFFYTPQLFTYWGERDEEIREFARKAKEFGHPFLFRLNNEMNTDWTSYSGVVNLSDPDIYKEVWKRYYRIFQEEGVDNAIWVFNPNGENYPPCNWNNFLAYYPGDEYVQMIGLTGYNTGTYYQEETGEKWRSFETIYDRLEEEYMPFFSKFPWIITEFASSSHGGDKAQWIRDMFGKIGDYENIKLAVWFSSADVDLSDPDNPVAARPYWLDETPETLQAMKEGLLQTGPFDWHQDWLNAIESK</sequence>
<comment type="caution">
    <text evidence="7">The sequence shown here is derived from an EMBL/GenBank/DDBJ whole genome shotgun (WGS) entry which is preliminary data.</text>
</comment>